<evidence type="ECO:0000313" key="2">
    <source>
        <dbReference type="Proteomes" id="UP000264779"/>
    </source>
</evidence>
<sequence length="103" mass="10928">MVQPLSDNVTPNNASVYAFTQPVSLRIFADGSGSALLVEQQDTTLFFEPYCNALLDALVVGVAHNKLSVEALAEGTEVSSLDVVNELIDYGLVGTSREIEPAA</sequence>
<accession>A0A358DZN0</accession>
<dbReference type="Proteomes" id="UP000264779">
    <property type="component" value="Unassembled WGS sequence"/>
</dbReference>
<dbReference type="EMBL" id="DONK01000129">
    <property type="protein sequence ID" value="HBU51382.1"/>
    <property type="molecule type" value="Genomic_DNA"/>
</dbReference>
<gene>
    <name evidence="1" type="ORF">DEB45_08975</name>
</gene>
<protein>
    <submittedName>
        <fullName evidence="1">Uncharacterized protein</fullName>
    </submittedName>
</protein>
<dbReference type="AlphaFoldDB" id="A0A358DZN0"/>
<proteinExistence type="predicted"/>
<organism evidence="1 2">
    <name type="scientific">Alteromonas australica</name>
    <dbReference type="NCBI Taxonomy" id="589873"/>
    <lineage>
        <taxon>Bacteria</taxon>
        <taxon>Pseudomonadati</taxon>
        <taxon>Pseudomonadota</taxon>
        <taxon>Gammaproteobacteria</taxon>
        <taxon>Alteromonadales</taxon>
        <taxon>Alteromonadaceae</taxon>
        <taxon>Alteromonas/Salinimonas group</taxon>
        <taxon>Alteromonas</taxon>
    </lineage>
</organism>
<reference evidence="1 2" key="1">
    <citation type="journal article" date="2018" name="Nat. Biotechnol.">
        <title>A standardized bacterial taxonomy based on genome phylogeny substantially revises the tree of life.</title>
        <authorList>
            <person name="Parks D.H."/>
            <person name="Chuvochina M."/>
            <person name="Waite D.W."/>
            <person name="Rinke C."/>
            <person name="Skarshewski A."/>
            <person name="Chaumeil P.A."/>
            <person name="Hugenholtz P."/>
        </authorList>
    </citation>
    <scope>NUCLEOTIDE SEQUENCE [LARGE SCALE GENOMIC DNA]</scope>
    <source>
        <strain evidence="1">UBA11621</strain>
    </source>
</reference>
<evidence type="ECO:0000313" key="1">
    <source>
        <dbReference type="EMBL" id="HBU51382.1"/>
    </source>
</evidence>
<comment type="caution">
    <text evidence="1">The sequence shown here is derived from an EMBL/GenBank/DDBJ whole genome shotgun (WGS) entry which is preliminary data.</text>
</comment>
<name>A0A358DZN0_9ALTE</name>